<evidence type="ECO:0000313" key="1">
    <source>
        <dbReference type="EMBL" id="EMP04532.1"/>
    </source>
</evidence>
<accession>M6ZK93</accession>
<protein>
    <submittedName>
        <fullName evidence="1">Uncharacterized protein</fullName>
    </submittedName>
</protein>
<sequence length="48" mass="5919">MISLKKNTLFFFINKLYKNNSPIKFLHEITDLQNYLLKIHFIDSFWKI</sequence>
<reference evidence="1 2" key="1">
    <citation type="submission" date="2013-01" db="EMBL/GenBank/DDBJ databases">
        <authorList>
            <person name="Harkins D.M."/>
            <person name="Durkin A.S."/>
            <person name="Brinkac L.M."/>
            <person name="Haft D.H."/>
            <person name="Selengut J.D."/>
            <person name="Sanka R."/>
            <person name="DePew J."/>
            <person name="Purushe J."/>
            <person name="Picardeau M."/>
            <person name="Werts C."/>
            <person name="Goarant C."/>
            <person name="Vinetz J.M."/>
            <person name="Sutton G.G."/>
            <person name="Nierman W.C."/>
            <person name="Fouts D.E."/>
        </authorList>
    </citation>
    <scope>NUCLEOTIDE SEQUENCE [LARGE SCALE GENOMIC DNA]</scope>
    <source>
        <strain evidence="1 2">200701872</strain>
    </source>
</reference>
<evidence type="ECO:0000313" key="2">
    <source>
        <dbReference type="Proteomes" id="UP000012117"/>
    </source>
</evidence>
<dbReference type="BioCyc" id="LINT1193029:G11R4-3772-MONOMER"/>
<dbReference type="Proteomes" id="UP000012117">
    <property type="component" value="Unassembled WGS sequence"/>
</dbReference>
<name>M6ZK93_LEPIR</name>
<proteinExistence type="predicted"/>
<comment type="caution">
    <text evidence="1">The sequence shown here is derived from an EMBL/GenBank/DDBJ whole genome shotgun (WGS) entry which is preliminary data.</text>
</comment>
<organism evidence="1 2">
    <name type="scientific">Leptospira interrogans serovar Pyrogenes str. 200701872</name>
    <dbReference type="NCBI Taxonomy" id="1193029"/>
    <lineage>
        <taxon>Bacteria</taxon>
        <taxon>Pseudomonadati</taxon>
        <taxon>Spirochaetota</taxon>
        <taxon>Spirochaetia</taxon>
        <taxon>Leptospirales</taxon>
        <taxon>Leptospiraceae</taxon>
        <taxon>Leptospira</taxon>
    </lineage>
</organism>
<dbReference type="EMBL" id="AKWN02000518">
    <property type="protein sequence ID" value="EMP04532.1"/>
    <property type="molecule type" value="Genomic_DNA"/>
</dbReference>
<dbReference type="AlphaFoldDB" id="M6ZK93"/>
<gene>
    <name evidence="1" type="ORF">LEP1GSC124_2466</name>
</gene>